<keyword evidence="4" id="KW-1185">Reference proteome</keyword>
<dbReference type="InterPro" id="IPR001128">
    <property type="entry name" value="Cyt_P450"/>
</dbReference>
<dbReference type="PRINTS" id="PR00385">
    <property type="entry name" value="P450"/>
</dbReference>
<dbReference type="InterPro" id="IPR002401">
    <property type="entry name" value="Cyt_P450_E_grp-I"/>
</dbReference>
<dbReference type="PROSITE" id="PS00086">
    <property type="entry name" value="CYTOCHROME_P450"/>
    <property type="match status" value="1"/>
</dbReference>
<dbReference type="EMBL" id="JALJOS010000008">
    <property type="protein sequence ID" value="KAK9835683.1"/>
    <property type="molecule type" value="Genomic_DNA"/>
</dbReference>
<dbReference type="SUPFAM" id="SSF48264">
    <property type="entry name" value="Cytochrome P450"/>
    <property type="match status" value="1"/>
</dbReference>
<dbReference type="GO" id="GO:0016705">
    <property type="term" value="F:oxidoreductase activity, acting on paired donors, with incorporation or reduction of molecular oxygen"/>
    <property type="evidence" value="ECO:0007669"/>
    <property type="project" value="InterPro"/>
</dbReference>
<keyword evidence="1 2" id="KW-0408">Iron</keyword>
<keyword evidence="1 2" id="KW-0349">Heme</keyword>
<dbReference type="Proteomes" id="UP001438707">
    <property type="component" value="Unassembled WGS sequence"/>
</dbReference>
<evidence type="ECO:0000313" key="4">
    <source>
        <dbReference type="Proteomes" id="UP001438707"/>
    </source>
</evidence>
<keyword evidence="1 2" id="KW-0479">Metal-binding</keyword>
<dbReference type="InterPro" id="IPR017972">
    <property type="entry name" value="Cyt_P450_CS"/>
</dbReference>
<dbReference type="InterPro" id="IPR036396">
    <property type="entry name" value="Cyt_P450_sf"/>
</dbReference>
<organism evidence="3 4">
    <name type="scientific">Apatococcus lobatus</name>
    <dbReference type="NCBI Taxonomy" id="904363"/>
    <lineage>
        <taxon>Eukaryota</taxon>
        <taxon>Viridiplantae</taxon>
        <taxon>Chlorophyta</taxon>
        <taxon>core chlorophytes</taxon>
        <taxon>Trebouxiophyceae</taxon>
        <taxon>Chlorellales</taxon>
        <taxon>Chlorellaceae</taxon>
        <taxon>Apatococcus</taxon>
    </lineage>
</organism>
<reference evidence="3 4" key="1">
    <citation type="journal article" date="2024" name="Nat. Commun.">
        <title>Phylogenomics reveals the evolutionary origins of lichenization in chlorophyte algae.</title>
        <authorList>
            <person name="Puginier C."/>
            <person name="Libourel C."/>
            <person name="Otte J."/>
            <person name="Skaloud P."/>
            <person name="Haon M."/>
            <person name="Grisel S."/>
            <person name="Petersen M."/>
            <person name="Berrin J.G."/>
            <person name="Delaux P.M."/>
            <person name="Dal Grande F."/>
            <person name="Keller J."/>
        </authorList>
    </citation>
    <scope>NUCLEOTIDE SEQUENCE [LARGE SCALE GENOMIC DNA]</scope>
    <source>
        <strain evidence="3 4">SAG 2145</strain>
    </source>
</reference>
<dbReference type="Pfam" id="PF00067">
    <property type="entry name" value="p450"/>
    <property type="match status" value="1"/>
</dbReference>
<accession>A0AAW1RPY8</accession>
<comment type="similarity">
    <text evidence="2">Belongs to the cytochrome P450 family.</text>
</comment>
<evidence type="ECO:0000313" key="3">
    <source>
        <dbReference type="EMBL" id="KAK9835683.1"/>
    </source>
</evidence>
<sequence length="405" mass="44835">MLNWCSGPHYRKLKGAWTPLFLPASLQNYATLMDGAARNLVASLRPHTRATAIDLVTVVEAHVLEIVVCAAFGLELHVQAGDPLRKAGSDGEKLRDALKDVLNAAGSTSSWATPMMLFPALQPLFRYLLHKFPDAATVRTARARNRLRDFVYGLIREERAAIAQAKSPDIGSARRTGVKPGSFLSLLISHSQHDVKLSETEIFVQAYFFILAGFGTTSDALSCTMYHLARHPDKMKAAHKEVDAAGVDFSPTLEGLESFPYLEACLRESLRLIPPVPAVKRYARDRMALGPFNVAPGDMLCGATYTLHHDDELWDKPSNFTPERFTDTARFSGIRKGSWNTFGEGMRSCIGQNFAIMEMKITLIRLLQAYTFELAPNQVPLNLATKSFPSILRPSKGIHISIHAR</sequence>
<evidence type="ECO:0000256" key="1">
    <source>
        <dbReference type="PIRSR" id="PIRSR602401-1"/>
    </source>
</evidence>
<keyword evidence="2" id="KW-0503">Monooxygenase</keyword>
<gene>
    <name evidence="3" type="ORF">WJX74_005837</name>
</gene>
<evidence type="ECO:0008006" key="5">
    <source>
        <dbReference type="Google" id="ProtNLM"/>
    </source>
</evidence>
<dbReference type="GO" id="GO:0004497">
    <property type="term" value="F:monooxygenase activity"/>
    <property type="evidence" value="ECO:0007669"/>
    <property type="project" value="UniProtKB-KW"/>
</dbReference>
<dbReference type="GO" id="GO:0020037">
    <property type="term" value="F:heme binding"/>
    <property type="evidence" value="ECO:0007669"/>
    <property type="project" value="InterPro"/>
</dbReference>
<dbReference type="PANTHER" id="PTHR24301:SF2">
    <property type="entry name" value="THROMBOXANE-A SYNTHASE"/>
    <property type="match status" value="1"/>
</dbReference>
<dbReference type="Gene3D" id="1.10.630.10">
    <property type="entry name" value="Cytochrome P450"/>
    <property type="match status" value="1"/>
</dbReference>
<comment type="caution">
    <text evidence="3">The sequence shown here is derived from an EMBL/GenBank/DDBJ whole genome shotgun (WGS) entry which is preliminary data.</text>
</comment>
<dbReference type="AlphaFoldDB" id="A0AAW1RPY8"/>
<keyword evidence="2" id="KW-0560">Oxidoreductase</keyword>
<evidence type="ECO:0000256" key="2">
    <source>
        <dbReference type="RuleBase" id="RU000461"/>
    </source>
</evidence>
<proteinExistence type="inferred from homology"/>
<dbReference type="GO" id="GO:0005506">
    <property type="term" value="F:iron ion binding"/>
    <property type="evidence" value="ECO:0007669"/>
    <property type="project" value="InterPro"/>
</dbReference>
<dbReference type="PANTHER" id="PTHR24301">
    <property type="entry name" value="THROMBOXANE-A SYNTHASE"/>
    <property type="match status" value="1"/>
</dbReference>
<feature type="binding site" description="axial binding residue" evidence="1">
    <location>
        <position position="349"/>
    </location>
    <ligand>
        <name>heme</name>
        <dbReference type="ChEBI" id="CHEBI:30413"/>
    </ligand>
    <ligandPart>
        <name>Fe</name>
        <dbReference type="ChEBI" id="CHEBI:18248"/>
    </ligandPart>
</feature>
<comment type="cofactor">
    <cofactor evidence="1">
        <name>heme</name>
        <dbReference type="ChEBI" id="CHEBI:30413"/>
    </cofactor>
</comment>
<protein>
    <recommendedName>
        <fullName evidence="5">Cytochrome P450</fullName>
    </recommendedName>
</protein>
<dbReference type="PRINTS" id="PR00463">
    <property type="entry name" value="EP450I"/>
</dbReference>
<name>A0AAW1RPY8_9CHLO</name>